<sequence length="56" mass="6568">GDYNEILAWLEQGSLKPEKVYVTHGEMVASDVMRKRIRDKFGWDVEVPELFEEVEV</sequence>
<evidence type="ECO:0000313" key="2">
    <source>
        <dbReference type="EMBL" id="HBC34382.1"/>
    </source>
</evidence>
<feature type="non-terminal residue" evidence="2">
    <location>
        <position position="1"/>
    </location>
</feature>
<reference evidence="2 3" key="1">
    <citation type="journal article" date="2018" name="Nat. Biotechnol.">
        <title>A standardized bacterial taxonomy based on genome phylogeny substantially revises the tree of life.</title>
        <authorList>
            <person name="Parks D.H."/>
            <person name="Chuvochina M."/>
            <person name="Waite D.W."/>
            <person name="Rinke C."/>
            <person name="Skarshewski A."/>
            <person name="Chaumeil P.A."/>
            <person name="Hugenholtz P."/>
        </authorList>
    </citation>
    <scope>NUCLEOTIDE SEQUENCE [LARGE SCALE GENOMIC DNA]</scope>
    <source>
        <strain evidence="2">UBA9380</strain>
    </source>
</reference>
<proteinExistence type="predicted"/>
<comment type="caution">
    <text evidence="2">The sequence shown here is derived from an EMBL/GenBank/DDBJ whole genome shotgun (WGS) entry which is preliminary data.</text>
</comment>
<dbReference type="Pfam" id="PF07521">
    <property type="entry name" value="RMMBL"/>
    <property type="match status" value="1"/>
</dbReference>
<dbReference type="Proteomes" id="UP000263489">
    <property type="component" value="Unassembled WGS sequence"/>
</dbReference>
<dbReference type="EMBL" id="DNNA01000142">
    <property type="protein sequence ID" value="HBC34382.1"/>
    <property type="molecule type" value="Genomic_DNA"/>
</dbReference>
<name>A0A352ISE9_9GAMM</name>
<feature type="domain" description="Zn-dependent metallo-hydrolase RNA specificity" evidence="1">
    <location>
        <begin position="2"/>
        <end position="48"/>
    </location>
</feature>
<dbReference type="AlphaFoldDB" id="A0A352ISE9"/>
<accession>A0A352ISE9</accession>
<organism evidence="2 3">
    <name type="scientific">Marinobacter adhaerens</name>
    <dbReference type="NCBI Taxonomy" id="1033846"/>
    <lineage>
        <taxon>Bacteria</taxon>
        <taxon>Pseudomonadati</taxon>
        <taxon>Pseudomonadota</taxon>
        <taxon>Gammaproteobacteria</taxon>
        <taxon>Pseudomonadales</taxon>
        <taxon>Marinobacteraceae</taxon>
        <taxon>Marinobacter</taxon>
    </lineage>
</organism>
<gene>
    <name evidence="2" type="ORF">DC045_08710</name>
</gene>
<dbReference type="InterPro" id="IPR036866">
    <property type="entry name" value="RibonucZ/Hydroxyglut_hydro"/>
</dbReference>
<dbReference type="GO" id="GO:0016787">
    <property type="term" value="F:hydrolase activity"/>
    <property type="evidence" value="ECO:0007669"/>
    <property type="project" value="UniProtKB-KW"/>
</dbReference>
<protein>
    <submittedName>
        <fullName evidence="2">MBL fold metallo-hydrolase</fullName>
    </submittedName>
</protein>
<dbReference type="SUPFAM" id="SSF56281">
    <property type="entry name" value="Metallo-hydrolase/oxidoreductase"/>
    <property type="match status" value="1"/>
</dbReference>
<evidence type="ECO:0000313" key="3">
    <source>
        <dbReference type="Proteomes" id="UP000263489"/>
    </source>
</evidence>
<keyword evidence="2" id="KW-0378">Hydrolase</keyword>
<evidence type="ECO:0000259" key="1">
    <source>
        <dbReference type="Pfam" id="PF07521"/>
    </source>
</evidence>
<dbReference type="InterPro" id="IPR011108">
    <property type="entry name" value="RMMBL"/>
</dbReference>